<dbReference type="PRINTS" id="PR00702">
    <property type="entry name" value="ACRIFLAVINRP"/>
</dbReference>
<dbReference type="Gene3D" id="1.20.1640.10">
    <property type="entry name" value="Multidrug efflux transporter AcrB transmembrane domain"/>
    <property type="match status" value="2"/>
</dbReference>
<dbReference type="SUPFAM" id="SSF82693">
    <property type="entry name" value="Multidrug efflux transporter AcrB pore domain, PN1, PN2, PC1 and PC2 subdomains"/>
    <property type="match status" value="1"/>
</dbReference>
<feature type="transmembrane region" description="Helical" evidence="1">
    <location>
        <begin position="380"/>
        <end position="404"/>
    </location>
</feature>
<keyword evidence="1" id="KW-1133">Transmembrane helix</keyword>
<reference evidence="2" key="1">
    <citation type="submission" date="2020-01" db="EMBL/GenBank/DDBJ databases">
        <authorList>
            <person name="Meier V. D."/>
            <person name="Meier V D."/>
        </authorList>
    </citation>
    <scope>NUCLEOTIDE SEQUENCE</scope>
    <source>
        <strain evidence="2">HLG_WM_MAG_08</strain>
    </source>
</reference>
<dbReference type="AlphaFoldDB" id="A0A6S6U787"/>
<organism evidence="2">
    <name type="scientific">uncultured Thiotrichaceae bacterium</name>
    <dbReference type="NCBI Taxonomy" id="298394"/>
    <lineage>
        <taxon>Bacteria</taxon>
        <taxon>Pseudomonadati</taxon>
        <taxon>Pseudomonadota</taxon>
        <taxon>Gammaproteobacteria</taxon>
        <taxon>Thiotrichales</taxon>
        <taxon>Thiotrichaceae</taxon>
        <taxon>environmental samples</taxon>
    </lineage>
</organism>
<evidence type="ECO:0000313" key="2">
    <source>
        <dbReference type="EMBL" id="CAA6824008.1"/>
    </source>
</evidence>
<feature type="transmembrane region" description="Helical" evidence="1">
    <location>
        <begin position="850"/>
        <end position="876"/>
    </location>
</feature>
<dbReference type="InterPro" id="IPR027463">
    <property type="entry name" value="AcrB_DN_DC_subdom"/>
</dbReference>
<accession>A0A6S6U787</accession>
<name>A0A6S6U787_9GAMM</name>
<dbReference type="EMBL" id="CACVAV010000374">
    <property type="protein sequence ID" value="CAA6824008.1"/>
    <property type="molecule type" value="Genomic_DNA"/>
</dbReference>
<gene>
    <name evidence="2" type="ORF">HELGO_WM59597</name>
</gene>
<keyword evidence="1" id="KW-0812">Transmembrane</keyword>
<dbReference type="Gene3D" id="3.30.70.1430">
    <property type="entry name" value="Multidrug efflux transporter AcrB pore domain"/>
    <property type="match status" value="1"/>
</dbReference>
<feature type="transmembrane region" description="Helical" evidence="1">
    <location>
        <begin position="777"/>
        <end position="797"/>
    </location>
</feature>
<proteinExistence type="predicted"/>
<evidence type="ECO:0000256" key="1">
    <source>
        <dbReference type="SAM" id="Phobius"/>
    </source>
</evidence>
<keyword evidence="1" id="KW-0472">Membrane</keyword>
<feature type="transmembrane region" description="Helical" evidence="1">
    <location>
        <begin position="818"/>
        <end position="838"/>
    </location>
</feature>
<dbReference type="Pfam" id="PF00873">
    <property type="entry name" value="ACR_tran"/>
    <property type="match status" value="1"/>
</dbReference>
<dbReference type="Gene3D" id="3.30.70.1440">
    <property type="entry name" value="Multidrug efflux transporter AcrB pore domain"/>
    <property type="match status" value="1"/>
</dbReference>
<dbReference type="Gene3D" id="3.30.70.1320">
    <property type="entry name" value="Multidrug efflux transporter AcrB pore domain like"/>
    <property type="match status" value="1"/>
</dbReference>
<protein>
    <submittedName>
        <fullName evidence="2">Cation/multidrug efflux pump</fullName>
    </submittedName>
</protein>
<dbReference type="InterPro" id="IPR001036">
    <property type="entry name" value="Acrflvin-R"/>
</dbReference>
<feature type="transmembrane region" description="Helical" evidence="1">
    <location>
        <begin position="721"/>
        <end position="740"/>
    </location>
</feature>
<dbReference type="SUPFAM" id="SSF82714">
    <property type="entry name" value="Multidrug efflux transporter AcrB TolC docking domain, DN and DC subdomains"/>
    <property type="match status" value="2"/>
</dbReference>
<sequence length="901" mass="98684">MKQSELKALAEDYRNRLLAMPQVKIVEVTGFSTHEYSVLIRPEVLQQYKLSVSDIASLIKAQALDLPAGEVETDERAYQIRFENARRTPEALADLVILNSDQGGQLRLGDIATIRNKFSDVAQRTEINGKPAATILISKNKTDDTLKVYDAVKAFVDEENERLPDSTHLYITQESATIVRDRLTMLLKNGWQGLLLAVGVLFLFFTWRYTFWVAMGLPISFLGGLVIMSIAGISINMISMVALLMAIGILMDDAIVLAESIETEYRKGKTPVQAATDGVSRVARGVFSSFITSVFLFGSLLFMKGDMGQILGVIPVVLLAVLSVSLLEAFLILPHHLKHSLEKRRDAGGRSALRLWLDKSFMLLTEGVGKLADLAIKLRYMVVGGTIALLIFSISMLASGALPFKGFPDTEGNQVEARILLPQGTRLSRTEEVVQTLLDSLDLALAEMKPEDNGELVRIKQVTYSENGDASESGEHLATIGLELLSAELRNNSLHDLMRKWREHTPVIPDALSILLKEPGFGPGGQAVSIRLQGLDLDTLSRASWDLQHWLSGYTGISNILDDLRPGKPQFIIKLRPGALNSGMDAQYLSNQLRSAYQGVKVSDVYLGREAYEINVQLDSDPQQALQDFEQLTVLSKQGVAMPLTAIAEIKETREFARIVRINHQQTVTVGADVDSAVANAGQIIADVQKRFFPELEERYPGLMVGLEGETQNSAETSQSVLVGFVLGIAGVYLLLSLQFSNYREPLIVLMNIPMALIGVIWGHILMGLSMSLPSMIGFVALAGVVVNDSILLVEFVKMRSAEGMNLHEAAGQAVRDRFRAVFLTSITTIAGILPLLAETSTQAQVLIPLVTSIGFGMLTSTVLILMVLPAGYAILEDFGFTELPEVESEDEEIEAAAKLA</sequence>
<dbReference type="SUPFAM" id="SSF82866">
    <property type="entry name" value="Multidrug efflux transporter AcrB transmembrane domain"/>
    <property type="match status" value="2"/>
</dbReference>
<dbReference type="PANTHER" id="PTHR32063:SF33">
    <property type="entry name" value="RND SUPERFAMILY EFFLUX PUMP PERMEASE COMPONENT"/>
    <property type="match status" value="1"/>
</dbReference>
<feature type="transmembrane region" description="Helical" evidence="1">
    <location>
        <begin position="285"/>
        <end position="303"/>
    </location>
</feature>
<dbReference type="PANTHER" id="PTHR32063">
    <property type="match status" value="1"/>
</dbReference>
<feature type="transmembrane region" description="Helical" evidence="1">
    <location>
        <begin position="190"/>
        <end position="209"/>
    </location>
</feature>
<dbReference type="GO" id="GO:0042910">
    <property type="term" value="F:xenobiotic transmembrane transporter activity"/>
    <property type="evidence" value="ECO:0007669"/>
    <property type="project" value="TreeGrafter"/>
</dbReference>
<feature type="transmembrane region" description="Helical" evidence="1">
    <location>
        <begin position="747"/>
        <end position="765"/>
    </location>
</feature>
<feature type="transmembrane region" description="Helical" evidence="1">
    <location>
        <begin position="221"/>
        <end position="250"/>
    </location>
</feature>
<dbReference type="Gene3D" id="3.30.2090.10">
    <property type="entry name" value="Multidrug efflux transporter AcrB TolC docking domain, DN and DC subdomains"/>
    <property type="match status" value="2"/>
</dbReference>
<feature type="transmembrane region" description="Helical" evidence="1">
    <location>
        <begin position="309"/>
        <end position="333"/>
    </location>
</feature>
<dbReference type="GO" id="GO:0005886">
    <property type="term" value="C:plasma membrane"/>
    <property type="evidence" value="ECO:0007669"/>
    <property type="project" value="TreeGrafter"/>
</dbReference>